<dbReference type="AlphaFoldDB" id="A0A9W6UKH0"/>
<dbReference type="RefSeq" id="WP_285761493.1">
    <property type="nucleotide sequence ID" value="NZ_BSQG01000010.1"/>
</dbReference>
<dbReference type="Proteomes" id="UP001165092">
    <property type="component" value="Unassembled WGS sequence"/>
</dbReference>
<proteinExistence type="predicted"/>
<organism evidence="2 3">
    <name type="scientific">Nocardiopsis ansamitocini</name>
    <dbReference type="NCBI Taxonomy" id="1670832"/>
    <lineage>
        <taxon>Bacteria</taxon>
        <taxon>Bacillati</taxon>
        <taxon>Actinomycetota</taxon>
        <taxon>Actinomycetes</taxon>
        <taxon>Streptosporangiales</taxon>
        <taxon>Nocardiopsidaceae</taxon>
        <taxon>Nocardiopsis</taxon>
    </lineage>
</organism>
<keyword evidence="3" id="KW-1185">Reference proteome</keyword>
<dbReference type="InterPro" id="IPR007278">
    <property type="entry name" value="DUF397"/>
</dbReference>
<gene>
    <name evidence="2" type="ORF">Nans01_43050</name>
</gene>
<reference evidence="2" key="1">
    <citation type="submission" date="2023-02" db="EMBL/GenBank/DDBJ databases">
        <title>Nocardiopsis ansamitocini NBRC 112285.</title>
        <authorList>
            <person name="Ichikawa N."/>
            <person name="Sato H."/>
            <person name="Tonouchi N."/>
        </authorList>
    </citation>
    <scope>NUCLEOTIDE SEQUENCE</scope>
    <source>
        <strain evidence="2">NBRC 112285</strain>
    </source>
</reference>
<comment type="caution">
    <text evidence="2">The sequence shown here is derived from an EMBL/GenBank/DDBJ whole genome shotgun (WGS) entry which is preliminary data.</text>
</comment>
<dbReference type="EMBL" id="BSQG01000010">
    <property type="protein sequence ID" value="GLU49954.1"/>
    <property type="molecule type" value="Genomic_DNA"/>
</dbReference>
<accession>A0A9W6UKH0</accession>
<sequence length="65" mass="7016">MPETTSHPRFRESSYSGSITQNCVEVANLPSGAAISDSQHPQGGHIAFPARETTAFLNAMRRGEL</sequence>
<protein>
    <recommendedName>
        <fullName evidence="1">DUF397 domain-containing protein</fullName>
    </recommendedName>
</protein>
<dbReference type="Pfam" id="PF04149">
    <property type="entry name" value="DUF397"/>
    <property type="match status" value="1"/>
</dbReference>
<evidence type="ECO:0000313" key="3">
    <source>
        <dbReference type="Proteomes" id="UP001165092"/>
    </source>
</evidence>
<evidence type="ECO:0000259" key="1">
    <source>
        <dbReference type="Pfam" id="PF04149"/>
    </source>
</evidence>
<name>A0A9W6UKH0_9ACTN</name>
<feature type="domain" description="DUF397" evidence="1">
    <location>
        <begin position="9"/>
        <end position="61"/>
    </location>
</feature>
<evidence type="ECO:0000313" key="2">
    <source>
        <dbReference type="EMBL" id="GLU49954.1"/>
    </source>
</evidence>